<proteinExistence type="predicted"/>
<dbReference type="AlphaFoldDB" id="A0A182IGZ4"/>
<dbReference type="VEuPathDB" id="VectorBase:AARA014729"/>
<sequence length="31" mass="3502">MCAFMVSDVSLLVVARRRAAAASLDNERHRR</sequence>
<name>A0A182IGZ4_ANOAR</name>
<evidence type="ECO:0000313" key="2">
    <source>
        <dbReference type="Proteomes" id="UP000075840"/>
    </source>
</evidence>
<dbReference type="Proteomes" id="UP000075840">
    <property type="component" value="Unassembled WGS sequence"/>
</dbReference>
<organism evidence="1 2">
    <name type="scientific">Anopheles arabiensis</name>
    <name type="common">Mosquito</name>
    <dbReference type="NCBI Taxonomy" id="7173"/>
    <lineage>
        <taxon>Eukaryota</taxon>
        <taxon>Metazoa</taxon>
        <taxon>Ecdysozoa</taxon>
        <taxon>Arthropoda</taxon>
        <taxon>Hexapoda</taxon>
        <taxon>Insecta</taxon>
        <taxon>Pterygota</taxon>
        <taxon>Neoptera</taxon>
        <taxon>Endopterygota</taxon>
        <taxon>Diptera</taxon>
        <taxon>Nematocera</taxon>
        <taxon>Culicoidea</taxon>
        <taxon>Culicidae</taxon>
        <taxon>Anophelinae</taxon>
        <taxon>Anopheles</taxon>
    </lineage>
</organism>
<keyword evidence="2" id="KW-1185">Reference proteome</keyword>
<protein>
    <submittedName>
        <fullName evidence="1">Uncharacterized protein</fullName>
    </submittedName>
</protein>
<accession>A0A182IGZ4</accession>
<evidence type="ECO:0000313" key="1">
    <source>
        <dbReference type="EnsemblMetazoa" id="AARA014729-PA"/>
    </source>
</evidence>
<dbReference type="EnsemblMetazoa" id="AARA014729-RA">
    <property type="protein sequence ID" value="AARA014729-PA"/>
    <property type="gene ID" value="AARA014729"/>
</dbReference>
<reference evidence="1" key="1">
    <citation type="submission" date="2022-08" db="UniProtKB">
        <authorList>
            <consortium name="EnsemblMetazoa"/>
        </authorList>
    </citation>
    <scope>IDENTIFICATION</scope>
    <source>
        <strain evidence="1">Dongola</strain>
    </source>
</reference>
<dbReference type="EMBL" id="APCN01002341">
    <property type="status" value="NOT_ANNOTATED_CDS"/>
    <property type="molecule type" value="Genomic_DNA"/>
</dbReference>